<proteinExistence type="predicted"/>
<protein>
    <submittedName>
        <fullName evidence="1">Uncharacterized protein</fullName>
    </submittedName>
</protein>
<dbReference type="EMBL" id="BGPR01176560">
    <property type="protein sequence ID" value="GBM48739.1"/>
    <property type="molecule type" value="Genomic_DNA"/>
</dbReference>
<organism evidence="1 2">
    <name type="scientific">Araneus ventricosus</name>
    <name type="common">Orbweaver spider</name>
    <name type="synonym">Epeira ventricosa</name>
    <dbReference type="NCBI Taxonomy" id="182803"/>
    <lineage>
        <taxon>Eukaryota</taxon>
        <taxon>Metazoa</taxon>
        <taxon>Ecdysozoa</taxon>
        <taxon>Arthropoda</taxon>
        <taxon>Chelicerata</taxon>
        <taxon>Arachnida</taxon>
        <taxon>Araneae</taxon>
        <taxon>Araneomorphae</taxon>
        <taxon>Entelegynae</taxon>
        <taxon>Araneoidea</taxon>
        <taxon>Araneidae</taxon>
        <taxon>Araneus</taxon>
    </lineage>
</organism>
<evidence type="ECO:0000313" key="1">
    <source>
        <dbReference type="EMBL" id="GBM48739.1"/>
    </source>
</evidence>
<dbReference type="Proteomes" id="UP000499080">
    <property type="component" value="Unassembled WGS sequence"/>
</dbReference>
<dbReference type="AlphaFoldDB" id="A0A4Y2G7Y7"/>
<comment type="caution">
    <text evidence="1">The sequence shown here is derived from an EMBL/GenBank/DDBJ whole genome shotgun (WGS) entry which is preliminary data.</text>
</comment>
<accession>A0A4Y2G7Y7</accession>
<name>A0A4Y2G7Y7_ARAVE</name>
<gene>
    <name evidence="1" type="ORF">AVEN_208927_1</name>
</gene>
<keyword evidence="2" id="KW-1185">Reference proteome</keyword>
<sequence length="42" mass="4766">MAILVWPIGKDLIWTGGSQLKVIPHKKIHAVYGAYCTFKSYM</sequence>
<feature type="non-terminal residue" evidence="1">
    <location>
        <position position="42"/>
    </location>
</feature>
<evidence type="ECO:0000313" key="2">
    <source>
        <dbReference type="Proteomes" id="UP000499080"/>
    </source>
</evidence>
<reference evidence="1 2" key="1">
    <citation type="journal article" date="2019" name="Sci. Rep.">
        <title>Orb-weaving spider Araneus ventricosus genome elucidates the spidroin gene catalogue.</title>
        <authorList>
            <person name="Kono N."/>
            <person name="Nakamura H."/>
            <person name="Ohtoshi R."/>
            <person name="Moran D.A.P."/>
            <person name="Shinohara A."/>
            <person name="Yoshida Y."/>
            <person name="Fujiwara M."/>
            <person name="Mori M."/>
            <person name="Tomita M."/>
            <person name="Arakawa K."/>
        </authorList>
    </citation>
    <scope>NUCLEOTIDE SEQUENCE [LARGE SCALE GENOMIC DNA]</scope>
</reference>